<reference evidence="1" key="1">
    <citation type="submission" date="2021-06" db="EMBL/GenBank/DDBJ databases">
        <authorList>
            <person name="Arsene-Ploetze F."/>
        </authorList>
    </citation>
    <scope>NUCLEOTIDE SEQUENCE</scope>
    <source>
        <strain evidence="1">SBRY1</strain>
    </source>
</reference>
<evidence type="ECO:0000313" key="1">
    <source>
        <dbReference type="EMBL" id="CAG7644206.1"/>
    </source>
</evidence>
<organism evidence="1 2">
    <name type="scientific">Actinacidiphila bryophytorum</name>
    <dbReference type="NCBI Taxonomy" id="1436133"/>
    <lineage>
        <taxon>Bacteria</taxon>
        <taxon>Bacillati</taxon>
        <taxon>Actinomycetota</taxon>
        <taxon>Actinomycetes</taxon>
        <taxon>Kitasatosporales</taxon>
        <taxon>Streptomycetaceae</taxon>
        <taxon>Actinacidiphila</taxon>
    </lineage>
</organism>
<accession>A0A9W4H280</accession>
<proteinExistence type="predicted"/>
<name>A0A9W4H280_9ACTN</name>
<sequence>MLTVAVELTAPARAAGSHADRVLFLADGRVRDELTDPGADAEASC</sequence>
<gene>
    <name evidence="1" type="ORF">SBRY_30999</name>
</gene>
<dbReference type="EMBL" id="CAJVAX010000017">
    <property type="protein sequence ID" value="CAG7644206.1"/>
    <property type="molecule type" value="Genomic_DNA"/>
</dbReference>
<dbReference type="AlphaFoldDB" id="A0A9W4H280"/>
<keyword evidence="2" id="KW-1185">Reference proteome</keyword>
<protein>
    <submittedName>
        <fullName evidence="1">Uncharacterized protein</fullName>
    </submittedName>
</protein>
<dbReference type="Proteomes" id="UP001153328">
    <property type="component" value="Unassembled WGS sequence"/>
</dbReference>
<comment type="caution">
    <text evidence="1">The sequence shown here is derived from an EMBL/GenBank/DDBJ whole genome shotgun (WGS) entry which is preliminary data.</text>
</comment>
<dbReference type="RefSeq" id="WP_240166570.1">
    <property type="nucleotide sequence ID" value="NZ_CAJVAX010000017.1"/>
</dbReference>
<evidence type="ECO:0000313" key="2">
    <source>
        <dbReference type="Proteomes" id="UP001153328"/>
    </source>
</evidence>